<name>A0A9P5NUL4_GYMJU</name>
<feature type="region of interest" description="Disordered" evidence="1">
    <location>
        <begin position="90"/>
        <end position="131"/>
    </location>
</feature>
<protein>
    <submittedName>
        <fullName evidence="2">Uncharacterized protein</fullName>
    </submittedName>
</protein>
<evidence type="ECO:0000313" key="3">
    <source>
        <dbReference type="Proteomes" id="UP000724874"/>
    </source>
</evidence>
<feature type="compositionally biased region" description="Basic and acidic residues" evidence="1">
    <location>
        <begin position="90"/>
        <end position="111"/>
    </location>
</feature>
<evidence type="ECO:0000256" key="1">
    <source>
        <dbReference type="SAM" id="MobiDB-lite"/>
    </source>
</evidence>
<gene>
    <name evidence="2" type="ORF">CPB84DRAFT_1844773</name>
</gene>
<comment type="caution">
    <text evidence="2">The sequence shown here is derived from an EMBL/GenBank/DDBJ whole genome shotgun (WGS) entry which is preliminary data.</text>
</comment>
<evidence type="ECO:0000313" key="2">
    <source>
        <dbReference type="EMBL" id="KAF8905772.1"/>
    </source>
</evidence>
<reference evidence="2" key="1">
    <citation type="submission" date="2020-11" db="EMBL/GenBank/DDBJ databases">
        <authorList>
            <consortium name="DOE Joint Genome Institute"/>
            <person name="Ahrendt S."/>
            <person name="Riley R."/>
            <person name="Andreopoulos W."/>
            <person name="LaButti K."/>
            <person name="Pangilinan J."/>
            <person name="Ruiz-duenas F.J."/>
            <person name="Barrasa J.M."/>
            <person name="Sanchez-Garcia M."/>
            <person name="Camarero S."/>
            <person name="Miyauchi S."/>
            <person name="Serrano A."/>
            <person name="Linde D."/>
            <person name="Babiker R."/>
            <person name="Drula E."/>
            <person name="Ayuso-Fernandez I."/>
            <person name="Pacheco R."/>
            <person name="Padilla G."/>
            <person name="Ferreira P."/>
            <person name="Barriuso J."/>
            <person name="Kellner H."/>
            <person name="Castanera R."/>
            <person name="Alfaro M."/>
            <person name="Ramirez L."/>
            <person name="Pisabarro A.G."/>
            <person name="Kuo A."/>
            <person name="Tritt A."/>
            <person name="Lipzen A."/>
            <person name="He G."/>
            <person name="Yan M."/>
            <person name="Ng V."/>
            <person name="Cullen D."/>
            <person name="Martin F."/>
            <person name="Rosso M.-N."/>
            <person name="Henrissat B."/>
            <person name="Hibbett D."/>
            <person name="Martinez A.T."/>
            <person name="Grigoriev I.V."/>
        </authorList>
    </citation>
    <scope>NUCLEOTIDE SEQUENCE</scope>
    <source>
        <strain evidence="2">AH 44721</strain>
    </source>
</reference>
<accession>A0A9P5NUL4</accession>
<organism evidence="2 3">
    <name type="scientific">Gymnopilus junonius</name>
    <name type="common">Spectacular rustgill mushroom</name>
    <name type="synonym">Gymnopilus spectabilis subsp. junonius</name>
    <dbReference type="NCBI Taxonomy" id="109634"/>
    <lineage>
        <taxon>Eukaryota</taxon>
        <taxon>Fungi</taxon>
        <taxon>Dikarya</taxon>
        <taxon>Basidiomycota</taxon>
        <taxon>Agaricomycotina</taxon>
        <taxon>Agaricomycetes</taxon>
        <taxon>Agaricomycetidae</taxon>
        <taxon>Agaricales</taxon>
        <taxon>Agaricineae</taxon>
        <taxon>Hymenogastraceae</taxon>
        <taxon>Gymnopilus</taxon>
    </lineage>
</organism>
<keyword evidence="3" id="KW-1185">Reference proteome</keyword>
<sequence length="131" mass="14363">MDVRASAVDGIIGIWMNTEVDEKRDDALYNSADCPIPFHKAQDLRKVPKKLASEPGPELVCRRTPVCSLKGPSAGIIIIEEAYIDDAIGHALDDDTKKEDTDTDDMVKDSTIKAPKPKKKVAPAKKTEKFA</sequence>
<dbReference type="EMBL" id="JADNYJ010000021">
    <property type="protein sequence ID" value="KAF8905772.1"/>
    <property type="molecule type" value="Genomic_DNA"/>
</dbReference>
<proteinExistence type="predicted"/>
<dbReference type="Proteomes" id="UP000724874">
    <property type="component" value="Unassembled WGS sequence"/>
</dbReference>
<dbReference type="AlphaFoldDB" id="A0A9P5NUL4"/>